<dbReference type="Proteomes" id="UP000244867">
    <property type="component" value="Unassembled WGS sequence"/>
</dbReference>
<evidence type="ECO:0000313" key="4">
    <source>
        <dbReference type="Proteomes" id="UP000244867"/>
    </source>
</evidence>
<dbReference type="InterPro" id="IPR051049">
    <property type="entry name" value="Dienelactone_hydrolase-like"/>
</dbReference>
<comment type="caution">
    <text evidence="3">The sequence shown here is derived from an EMBL/GenBank/DDBJ whole genome shotgun (WGS) entry which is preliminary data.</text>
</comment>
<protein>
    <submittedName>
        <fullName evidence="3">Dienelactone hydrolase</fullName>
    </submittedName>
</protein>
<evidence type="ECO:0000256" key="1">
    <source>
        <dbReference type="SAM" id="MobiDB-lite"/>
    </source>
</evidence>
<sequence>MAETGAVTTRGERVQLTTPDGPAEAYLTRPAEHPGPHPGVLLYMDAIGLRPQIERVADRIADWGHVVLAPNVFHRHGTAAEIAPTTDLRLPGEREAFFATVMPLVASHSAEEAARDLSAYVAALDADPDVAPGPIGTVGYCMGGRLALRAGAQLPDRVAAIGMFHVGGLVTDAPDSPHLSIPQVRGEVLAGYADHDGSMPPEAVATVDEALSAAGLAHTTAVYPGASHGFVMADTSMYDEDAAERHYRELQDLLARALV</sequence>
<feature type="region of interest" description="Disordered" evidence="1">
    <location>
        <begin position="1"/>
        <end position="23"/>
    </location>
</feature>
<dbReference type="Pfam" id="PF01738">
    <property type="entry name" value="DLH"/>
    <property type="match status" value="1"/>
</dbReference>
<dbReference type="PANTHER" id="PTHR46623:SF10">
    <property type="entry name" value="CARBOXYMETHYLENEBUTENOLIDASE HOMOLOG"/>
    <property type="match status" value="1"/>
</dbReference>
<dbReference type="InterPro" id="IPR002925">
    <property type="entry name" value="Dienelactn_hydro"/>
</dbReference>
<dbReference type="AlphaFoldDB" id="A0A2R7YVE3"/>
<accession>A0A2R7YVE3</accession>
<keyword evidence="4" id="KW-1185">Reference proteome</keyword>
<dbReference type="OrthoDB" id="9787933at2"/>
<evidence type="ECO:0000259" key="2">
    <source>
        <dbReference type="Pfam" id="PF01738"/>
    </source>
</evidence>
<feature type="domain" description="Dienelactone hydrolase" evidence="2">
    <location>
        <begin position="24"/>
        <end position="256"/>
    </location>
</feature>
<dbReference type="Gene3D" id="3.40.50.1820">
    <property type="entry name" value="alpha/beta hydrolase"/>
    <property type="match status" value="1"/>
</dbReference>
<gene>
    <name evidence="3" type="ORF">C7S10_14740</name>
</gene>
<dbReference type="EMBL" id="PYXZ01000006">
    <property type="protein sequence ID" value="PUA80377.1"/>
    <property type="molecule type" value="Genomic_DNA"/>
</dbReference>
<dbReference type="PANTHER" id="PTHR46623">
    <property type="entry name" value="CARBOXYMETHYLENEBUTENOLIDASE-RELATED"/>
    <property type="match status" value="1"/>
</dbReference>
<dbReference type="InterPro" id="IPR029058">
    <property type="entry name" value="AB_hydrolase_fold"/>
</dbReference>
<evidence type="ECO:0000313" key="3">
    <source>
        <dbReference type="EMBL" id="PUA80377.1"/>
    </source>
</evidence>
<dbReference type="GO" id="GO:0016787">
    <property type="term" value="F:hydrolase activity"/>
    <property type="evidence" value="ECO:0007669"/>
    <property type="project" value="UniProtKB-KW"/>
</dbReference>
<dbReference type="SUPFAM" id="SSF53474">
    <property type="entry name" value="alpha/beta-Hydrolases"/>
    <property type="match status" value="1"/>
</dbReference>
<keyword evidence="3" id="KW-0378">Hydrolase</keyword>
<proteinExistence type="predicted"/>
<name>A0A2R7YVE3_9ACTN</name>
<organism evidence="3 4">
    <name type="scientific">Nocardioides currus</name>
    <dbReference type="NCBI Taxonomy" id="2133958"/>
    <lineage>
        <taxon>Bacteria</taxon>
        <taxon>Bacillati</taxon>
        <taxon>Actinomycetota</taxon>
        <taxon>Actinomycetes</taxon>
        <taxon>Propionibacteriales</taxon>
        <taxon>Nocardioidaceae</taxon>
        <taxon>Nocardioides</taxon>
    </lineage>
</organism>
<reference evidence="3 4" key="1">
    <citation type="submission" date="2018-03" db="EMBL/GenBank/DDBJ databases">
        <authorList>
            <person name="Keele B.F."/>
        </authorList>
    </citation>
    <scope>NUCLEOTIDE SEQUENCE [LARGE SCALE GENOMIC DNA]</scope>
    <source>
        <strain evidence="3 4">IB-3</strain>
    </source>
</reference>